<gene>
    <name evidence="2" type="ORF">M8C21_019775</name>
</gene>
<reference evidence="2" key="1">
    <citation type="submission" date="2022-06" db="EMBL/GenBank/DDBJ databases">
        <title>Uncovering the hologenomic basis of an extraordinary plant invasion.</title>
        <authorList>
            <person name="Bieker V.C."/>
            <person name="Martin M.D."/>
            <person name="Gilbert T."/>
            <person name="Hodgins K."/>
            <person name="Battlay P."/>
            <person name="Petersen B."/>
            <person name="Wilson J."/>
        </authorList>
    </citation>
    <scope>NUCLEOTIDE SEQUENCE</scope>
    <source>
        <strain evidence="2">AA19_3_7</strain>
        <tissue evidence="2">Leaf</tissue>
    </source>
</reference>
<evidence type="ECO:0000256" key="1">
    <source>
        <dbReference type="SAM" id="MobiDB-lite"/>
    </source>
</evidence>
<sequence length="384" mass="41983">MASSTHDHHHHHHFPPPSTTTTAPPPTPSTTTTTSSTSTTTTDLLSRLLHRLPPSLSTTTGPTPLLLRRRSSLSTITTPPIIPFTDLKTSLSSTLPTISQLGYFQLTDHNIPSQLANSAESDSLTLFNLSTHQKHQHFPPTWPLGFNDDDDDDVSAAQSLFLDSACSTGSSSELAITSLREFTREMEKVGLAVVEALTCAVGVRCPGLDDPGTVSTLMWVSENDYGEKVVGSGRFYPYVVGLHYQIRSRSCSLLTDSGLVSVLPEVDSILITIGDIAQVWSNGKLKKVRGKPALNMEEGGSDTSSLSMSLLVTLPLESTVSPLDPRAAIGNGDTDHHDNENKDVHEECSEERLFGSFSFEDYAWRVYHDRVPLKDPLDRYRNKL</sequence>
<dbReference type="EMBL" id="JAMZMK010006265">
    <property type="protein sequence ID" value="KAI7749890.1"/>
    <property type="molecule type" value="Genomic_DNA"/>
</dbReference>
<dbReference type="InterPro" id="IPR027443">
    <property type="entry name" value="IPNS-like_sf"/>
</dbReference>
<proteinExistence type="predicted"/>
<feature type="region of interest" description="Disordered" evidence="1">
    <location>
        <begin position="323"/>
        <end position="345"/>
    </location>
</feature>
<accession>A0AAD5GP27</accession>
<dbReference type="Proteomes" id="UP001206925">
    <property type="component" value="Unassembled WGS sequence"/>
</dbReference>
<comment type="caution">
    <text evidence="2">The sequence shown here is derived from an EMBL/GenBank/DDBJ whole genome shotgun (WGS) entry which is preliminary data.</text>
</comment>
<feature type="region of interest" description="Disordered" evidence="1">
    <location>
        <begin position="1"/>
        <end position="42"/>
    </location>
</feature>
<feature type="compositionally biased region" description="Low complexity" evidence="1">
    <location>
        <begin position="29"/>
        <end position="42"/>
    </location>
</feature>
<dbReference type="AlphaFoldDB" id="A0AAD5GP27"/>
<evidence type="ECO:0000313" key="3">
    <source>
        <dbReference type="Proteomes" id="UP001206925"/>
    </source>
</evidence>
<dbReference type="PANTHER" id="PTHR34945:SF2">
    <property type="entry name" value="2-OXOGLUTARATE (2OG) AND FE(II)-DEPENDENT OXYGENASE SUPERFAMILY PROTEIN"/>
    <property type="match status" value="1"/>
</dbReference>
<organism evidence="2 3">
    <name type="scientific">Ambrosia artemisiifolia</name>
    <name type="common">Common ragweed</name>
    <dbReference type="NCBI Taxonomy" id="4212"/>
    <lineage>
        <taxon>Eukaryota</taxon>
        <taxon>Viridiplantae</taxon>
        <taxon>Streptophyta</taxon>
        <taxon>Embryophyta</taxon>
        <taxon>Tracheophyta</taxon>
        <taxon>Spermatophyta</taxon>
        <taxon>Magnoliopsida</taxon>
        <taxon>eudicotyledons</taxon>
        <taxon>Gunneridae</taxon>
        <taxon>Pentapetalae</taxon>
        <taxon>asterids</taxon>
        <taxon>campanulids</taxon>
        <taxon>Asterales</taxon>
        <taxon>Asteraceae</taxon>
        <taxon>Asteroideae</taxon>
        <taxon>Heliantheae alliance</taxon>
        <taxon>Heliantheae</taxon>
        <taxon>Ambrosia</taxon>
    </lineage>
</organism>
<name>A0AAD5GP27_AMBAR</name>
<dbReference type="Gene3D" id="2.60.120.330">
    <property type="entry name" value="B-lactam Antibiotic, Isopenicillin N Synthase, Chain"/>
    <property type="match status" value="1"/>
</dbReference>
<dbReference type="PANTHER" id="PTHR34945">
    <property type="entry name" value="2-OXOGLUTARATE (2OG) AND FE(II)-DEPENDENT OXYGENASE SUPERFAMILY PROTEIN"/>
    <property type="match status" value="1"/>
</dbReference>
<evidence type="ECO:0000313" key="2">
    <source>
        <dbReference type="EMBL" id="KAI7749890.1"/>
    </source>
</evidence>
<feature type="compositionally biased region" description="Pro residues" evidence="1">
    <location>
        <begin position="15"/>
        <end position="28"/>
    </location>
</feature>
<protein>
    <submittedName>
        <fullName evidence="2">Uncharacterized protein</fullName>
    </submittedName>
</protein>
<feature type="compositionally biased region" description="Basic and acidic residues" evidence="1">
    <location>
        <begin position="333"/>
        <end position="345"/>
    </location>
</feature>
<keyword evidence="3" id="KW-1185">Reference proteome</keyword>
<dbReference type="SUPFAM" id="SSF51197">
    <property type="entry name" value="Clavaminate synthase-like"/>
    <property type="match status" value="1"/>
</dbReference>